<organism evidence="3 4">
    <name type="scientific">Periplaneta americana</name>
    <name type="common">American cockroach</name>
    <name type="synonym">Blatta americana</name>
    <dbReference type="NCBI Taxonomy" id="6978"/>
    <lineage>
        <taxon>Eukaryota</taxon>
        <taxon>Metazoa</taxon>
        <taxon>Ecdysozoa</taxon>
        <taxon>Arthropoda</taxon>
        <taxon>Hexapoda</taxon>
        <taxon>Insecta</taxon>
        <taxon>Pterygota</taxon>
        <taxon>Neoptera</taxon>
        <taxon>Polyneoptera</taxon>
        <taxon>Dictyoptera</taxon>
        <taxon>Blattodea</taxon>
        <taxon>Blattoidea</taxon>
        <taxon>Blattidae</taxon>
        <taxon>Blattinae</taxon>
        <taxon>Periplaneta</taxon>
    </lineage>
</organism>
<dbReference type="Gene3D" id="1.10.10.60">
    <property type="entry name" value="Homeodomain-like"/>
    <property type="match status" value="1"/>
</dbReference>
<evidence type="ECO:0000256" key="1">
    <source>
        <dbReference type="ARBA" id="ARBA00004123"/>
    </source>
</evidence>
<dbReference type="PANTHER" id="PTHR47326">
    <property type="entry name" value="TRANSPOSABLE ELEMENT TC3 TRANSPOSASE-LIKE PROTEIN"/>
    <property type="match status" value="1"/>
</dbReference>
<comment type="subcellular location">
    <subcellularLocation>
        <location evidence="1">Nucleus</location>
    </subcellularLocation>
</comment>
<dbReference type="Proteomes" id="UP001148838">
    <property type="component" value="Unassembled WGS sequence"/>
</dbReference>
<reference evidence="3 4" key="1">
    <citation type="journal article" date="2022" name="Allergy">
        <title>Genome assembly and annotation of Periplaneta americana reveal a comprehensive cockroach allergen profile.</title>
        <authorList>
            <person name="Wang L."/>
            <person name="Xiong Q."/>
            <person name="Saelim N."/>
            <person name="Wang L."/>
            <person name="Nong W."/>
            <person name="Wan A.T."/>
            <person name="Shi M."/>
            <person name="Liu X."/>
            <person name="Cao Q."/>
            <person name="Hui J.H.L."/>
            <person name="Sookrung N."/>
            <person name="Leung T.F."/>
            <person name="Tungtrongchitr A."/>
            <person name="Tsui S.K.W."/>
        </authorList>
    </citation>
    <scope>NUCLEOTIDE SEQUENCE [LARGE SCALE GENOMIC DNA]</scope>
    <source>
        <strain evidence="3">PWHHKU_190912</strain>
    </source>
</reference>
<evidence type="ECO:0000256" key="2">
    <source>
        <dbReference type="SAM" id="MobiDB-lite"/>
    </source>
</evidence>
<evidence type="ECO:0000313" key="3">
    <source>
        <dbReference type="EMBL" id="KAJ4425664.1"/>
    </source>
</evidence>
<accession>A0ABQ8RVB5</accession>
<feature type="region of interest" description="Disordered" evidence="2">
    <location>
        <begin position="44"/>
        <end position="68"/>
    </location>
</feature>
<keyword evidence="4" id="KW-1185">Reference proteome</keyword>
<evidence type="ECO:0008006" key="5">
    <source>
        <dbReference type="Google" id="ProtNLM"/>
    </source>
</evidence>
<evidence type="ECO:0000313" key="4">
    <source>
        <dbReference type="Proteomes" id="UP001148838"/>
    </source>
</evidence>
<dbReference type="InterPro" id="IPR009057">
    <property type="entry name" value="Homeodomain-like_sf"/>
</dbReference>
<dbReference type="InterPro" id="IPR036397">
    <property type="entry name" value="RNaseH_sf"/>
</dbReference>
<sequence>VTMAPTKREHARSQVQALVKTGKSVRDIARLLKMSRTTVLKWKNQTDGPVSDAKRSGRPSKVSPQTKRKIREWVKDKVGVGTRAVAKRLNFSECYRSINKNISHMTTISRHCRSQDWGRRSYVPRIKPMLSEKNLSDRIKFCERLLKEGYTEDAPAARILRAHILFTDESLVELHSIPNRQSASIRTVDPSSIKPTQMEPEPTYLNPIEHLWNRLQESVFRTPRPRNRNELIARVLEEWESITQEYIFRLTDSFGRRVLQCLEKKRM</sequence>
<dbReference type="Pfam" id="PF13551">
    <property type="entry name" value="HTH_29"/>
    <property type="match status" value="1"/>
</dbReference>
<dbReference type="EMBL" id="JAJSOF020000042">
    <property type="protein sequence ID" value="KAJ4425664.1"/>
    <property type="molecule type" value="Genomic_DNA"/>
</dbReference>
<feature type="non-terminal residue" evidence="3">
    <location>
        <position position="1"/>
    </location>
</feature>
<name>A0ABQ8RVB5_PERAM</name>
<dbReference type="SUPFAM" id="SSF46689">
    <property type="entry name" value="Homeodomain-like"/>
    <property type="match status" value="1"/>
</dbReference>
<dbReference type="Gene3D" id="3.30.420.10">
    <property type="entry name" value="Ribonuclease H-like superfamily/Ribonuclease H"/>
    <property type="match status" value="1"/>
</dbReference>
<proteinExistence type="predicted"/>
<gene>
    <name evidence="3" type="ORF">ANN_27860</name>
</gene>
<dbReference type="PANTHER" id="PTHR47326:SF1">
    <property type="entry name" value="HTH PSQ-TYPE DOMAIN-CONTAINING PROTEIN"/>
    <property type="match status" value="1"/>
</dbReference>
<protein>
    <recommendedName>
        <fullName evidence="5">Transposase</fullName>
    </recommendedName>
</protein>
<comment type="caution">
    <text evidence="3">The sequence shown here is derived from an EMBL/GenBank/DDBJ whole genome shotgun (WGS) entry which is preliminary data.</text>
</comment>